<dbReference type="OrthoDB" id="3229771at2759"/>
<evidence type="ECO:0000313" key="4">
    <source>
        <dbReference type="Proteomes" id="UP000031036"/>
    </source>
</evidence>
<evidence type="ECO:0000256" key="2">
    <source>
        <dbReference type="SAM" id="MobiDB-lite"/>
    </source>
</evidence>
<keyword evidence="4" id="KW-1185">Reference proteome</keyword>
<dbReference type="EMBL" id="JPKZ01022848">
    <property type="protein sequence ID" value="KHN70833.1"/>
    <property type="molecule type" value="Genomic_DNA"/>
</dbReference>
<name>A0A0B2UNA0_TOXCA</name>
<feature type="region of interest" description="Disordered" evidence="2">
    <location>
        <begin position="362"/>
        <end position="426"/>
    </location>
</feature>
<accession>A0A0B2UNA0</accession>
<organism evidence="3 4">
    <name type="scientific">Toxocara canis</name>
    <name type="common">Canine roundworm</name>
    <dbReference type="NCBI Taxonomy" id="6265"/>
    <lineage>
        <taxon>Eukaryota</taxon>
        <taxon>Metazoa</taxon>
        <taxon>Ecdysozoa</taxon>
        <taxon>Nematoda</taxon>
        <taxon>Chromadorea</taxon>
        <taxon>Rhabditida</taxon>
        <taxon>Spirurina</taxon>
        <taxon>Ascaridomorpha</taxon>
        <taxon>Ascaridoidea</taxon>
        <taxon>Toxocaridae</taxon>
        <taxon>Toxocara</taxon>
    </lineage>
</organism>
<comment type="caution">
    <text evidence="3">The sequence shown here is derived from an EMBL/GenBank/DDBJ whole genome shotgun (WGS) entry which is preliminary data.</text>
</comment>
<dbReference type="Proteomes" id="UP000031036">
    <property type="component" value="Unassembled WGS sequence"/>
</dbReference>
<feature type="region of interest" description="Disordered" evidence="2">
    <location>
        <begin position="96"/>
        <end position="119"/>
    </location>
</feature>
<dbReference type="AlphaFoldDB" id="A0A0B2UNA0"/>
<feature type="compositionally biased region" description="Polar residues" evidence="2">
    <location>
        <begin position="407"/>
        <end position="421"/>
    </location>
</feature>
<dbReference type="Gene3D" id="1.10.10.10">
    <property type="entry name" value="Winged helix-like DNA-binding domain superfamily/Winged helix DNA-binding domain"/>
    <property type="match status" value="1"/>
</dbReference>
<sequence>MLVTEESVMAVTTCIAGAHTDAQIISLLCEIPRRLMVMSINISLSESGPINLDDILKEATAFRSEDTSRDHDTNTETHTALESSELACTQKLFGSAKRKTRVKPEDQGEWSNDSQPHPEEHMLVGTALEARTLRTIAGPSSTSADVANGDVRKRQSYTLLFKRECVRRIRHGGISMNQMSRETGIDRRCLRSWLKQEAQLLEESQVECTRKRVSGGGRKASYYQVEKKLNEWYQAEALAGRDVTYRKLNIVAYRFAKECGVLNPINFSKEFLIKWQKKNHLMFKTKNAHVDSYPASTSSSSFDLSSDEPEPKSLIDLLFEGIEGQFADVEAEVCEASTSASTLPPQHSATVFAESSELMSGADVDAPPLLSANEEGDGYGSETPPHLDIEQSDHGSLDVNSGKARHSQSIGVESTNLSQEISEGRRERAHAQMAALSNQVQFA</sequence>
<evidence type="ECO:0008006" key="5">
    <source>
        <dbReference type="Google" id="ProtNLM"/>
    </source>
</evidence>
<dbReference type="GO" id="GO:0005634">
    <property type="term" value="C:nucleus"/>
    <property type="evidence" value="ECO:0007669"/>
    <property type="project" value="UniProtKB-SubCell"/>
</dbReference>
<comment type="subcellular location">
    <subcellularLocation>
        <location evidence="1">Nucleus</location>
    </subcellularLocation>
</comment>
<proteinExistence type="predicted"/>
<evidence type="ECO:0000313" key="3">
    <source>
        <dbReference type="EMBL" id="KHN70833.1"/>
    </source>
</evidence>
<dbReference type="SUPFAM" id="SSF46689">
    <property type="entry name" value="Homeodomain-like"/>
    <property type="match status" value="1"/>
</dbReference>
<gene>
    <name evidence="3" type="ORF">Tcan_17355</name>
</gene>
<dbReference type="InterPro" id="IPR009057">
    <property type="entry name" value="Homeodomain-like_sf"/>
</dbReference>
<evidence type="ECO:0000256" key="1">
    <source>
        <dbReference type="ARBA" id="ARBA00004123"/>
    </source>
</evidence>
<feature type="compositionally biased region" description="Basic and acidic residues" evidence="2">
    <location>
        <begin position="385"/>
        <end position="396"/>
    </location>
</feature>
<reference evidence="3 4" key="1">
    <citation type="submission" date="2014-11" db="EMBL/GenBank/DDBJ databases">
        <title>Genetic blueprint of the zoonotic pathogen Toxocara canis.</title>
        <authorList>
            <person name="Zhu X.-Q."/>
            <person name="Korhonen P.K."/>
            <person name="Cai H."/>
            <person name="Young N.D."/>
            <person name="Nejsum P."/>
            <person name="von Samson-Himmelstjerna G."/>
            <person name="Boag P.R."/>
            <person name="Tan P."/>
            <person name="Li Q."/>
            <person name="Min J."/>
            <person name="Yang Y."/>
            <person name="Wang X."/>
            <person name="Fang X."/>
            <person name="Hall R.S."/>
            <person name="Hofmann A."/>
            <person name="Sternberg P.W."/>
            <person name="Jex A.R."/>
            <person name="Gasser R.B."/>
        </authorList>
    </citation>
    <scope>NUCLEOTIDE SEQUENCE [LARGE SCALE GENOMIC DNA]</scope>
    <source>
        <strain evidence="3">PN_DK_2014</strain>
    </source>
</reference>
<dbReference type="InterPro" id="IPR036388">
    <property type="entry name" value="WH-like_DNA-bd_sf"/>
</dbReference>
<protein>
    <recommendedName>
        <fullName evidence="5">HTH CENPB-type domain-containing protein</fullName>
    </recommendedName>
</protein>